<comment type="subcellular location">
    <subcellularLocation>
        <location evidence="1">Nucleus</location>
    </subcellularLocation>
</comment>
<evidence type="ECO:0000256" key="2">
    <source>
        <dbReference type="ARBA" id="ARBA00006051"/>
    </source>
</evidence>
<dbReference type="EMBL" id="AUWU02000005">
    <property type="protein sequence ID" value="KAH0572777.1"/>
    <property type="molecule type" value="Genomic_DNA"/>
</dbReference>
<protein>
    <submittedName>
        <fullName evidence="7">ASF1 like histone chaperone domain-containing protein</fullName>
    </submittedName>
</protein>
<evidence type="ECO:0000256" key="6">
    <source>
        <dbReference type="ARBA" id="ARBA00023242"/>
    </source>
</evidence>
<gene>
    <name evidence="7" type="ORF">SS50377_17194</name>
    <name evidence="8" type="ORF">SS50377_24890</name>
</gene>
<name>V6LF59_9EUKA</name>
<reference evidence="7 8" key="1">
    <citation type="journal article" date="2014" name="PLoS Genet.">
        <title>The Genome of Spironucleus salmonicida Highlights a Fish Pathogen Adapted to Fluctuating Environments.</title>
        <authorList>
            <person name="Xu F."/>
            <person name="Jerlstrom-Hultqvist J."/>
            <person name="Einarsson E."/>
            <person name="Astvaldsson A."/>
            <person name="Svard S.G."/>
            <person name="Andersson J.O."/>
        </authorList>
    </citation>
    <scope>NUCLEOTIDE SEQUENCE</scope>
    <source>
        <strain evidence="8">ATCC 50377</strain>
    </source>
</reference>
<evidence type="ECO:0000256" key="5">
    <source>
        <dbReference type="ARBA" id="ARBA00023186"/>
    </source>
</evidence>
<dbReference type="AlphaFoldDB" id="V6LF59"/>
<keyword evidence="6" id="KW-0539">Nucleus</keyword>
<dbReference type="SUPFAM" id="SSF101546">
    <property type="entry name" value="ASF1-like"/>
    <property type="match status" value="1"/>
</dbReference>
<keyword evidence="3" id="KW-0805">Transcription regulation</keyword>
<dbReference type="Proteomes" id="UP000018208">
    <property type="component" value="Unassembled WGS sequence"/>
</dbReference>
<dbReference type="Gene3D" id="2.60.40.1490">
    <property type="entry name" value="Histone chaperone ASF1-like"/>
    <property type="match status" value="1"/>
</dbReference>
<organism evidence="7">
    <name type="scientific">Spironucleus salmonicida</name>
    <dbReference type="NCBI Taxonomy" id="348837"/>
    <lineage>
        <taxon>Eukaryota</taxon>
        <taxon>Metamonada</taxon>
        <taxon>Diplomonadida</taxon>
        <taxon>Hexamitidae</taxon>
        <taxon>Hexamitinae</taxon>
        <taxon>Spironucleus</taxon>
    </lineage>
</organism>
<dbReference type="VEuPathDB" id="GiardiaDB:SS50377_24890"/>
<evidence type="ECO:0000256" key="4">
    <source>
        <dbReference type="ARBA" id="ARBA00023163"/>
    </source>
</evidence>
<keyword evidence="9" id="KW-1185">Reference proteome</keyword>
<dbReference type="GO" id="GO:0006325">
    <property type="term" value="P:chromatin organization"/>
    <property type="evidence" value="ECO:0007669"/>
    <property type="project" value="InterPro"/>
</dbReference>
<keyword evidence="5" id="KW-0143">Chaperone</keyword>
<dbReference type="InterPro" id="IPR036747">
    <property type="entry name" value="ASF1-like_sf"/>
</dbReference>
<dbReference type="GO" id="GO:0005634">
    <property type="term" value="C:nucleus"/>
    <property type="evidence" value="ECO:0007669"/>
    <property type="project" value="UniProtKB-SubCell"/>
</dbReference>
<evidence type="ECO:0000256" key="3">
    <source>
        <dbReference type="ARBA" id="ARBA00023015"/>
    </source>
</evidence>
<dbReference type="Pfam" id="PF04729">
    <property type="entry name" value="ASF1_hist_chap"/>
    <property type="match status" value="1"/>
</dbReference>
<evidence type="ECO:0000313" key="8">
    <source>
        <dbReference type="EMBL" id="KAH0572777.1"/>
    </source>
</evidence>
<dbReference type="EMBL" id="KI546144">
    <property type="protein sequence ID" value="EST43137.1"/>
    <property type="molecule type" value="Genomic_DNA"/>
</dbReference>
<evidence type="ECO:0000313" key="7">
    <source>
        <dbReference type="EMBL" id="EST43137.1"/>
    </source>
</evidence>
<sequence>MTLELVKIFNKPIVEVEKDSTMDQPFKFIIKIETLVALEHPITFTFSYTDGQYEELLKSVNLPASLPKKQRFTAEVPTPTLAKTPLKGLLNGSAILIDVLYNAQILSRIPVHMVVEDQKHELRVQEAEEEDFADEEEVKEQNEAIEEAFGGEEEDFDPQLLMLLQEMAQKKLNQKLGTKEESVAIPQFGTNEIFGRLKRDLVVLGNSVTEGYTKMLIKTIDE</sequence>
<comment type="similarity">
    <text evidence="2">Belongs to the ASF1 family.</text>
</comment>
<evidence type="ECO:0000256" key="1">
    <source>
        <dbReference type="ARBA" id="ARBA00004123"/>
    </source>
</evidence>
<dbReference type="InterPro" id="IPR006818">
    <property type="entry name" value="ASF1-like"/>
</dbReference>
<evidence type="ECO:0000313" key="9">
    <source>
        <dbReference type="Proteomes" id="UP000018208"/>
    </source>
</evidence>
<reference evidence="8" key="2">
    <citation type="submission" date="2020-12" db="EMBL/GenBank/DDBJ databases">
        <title>New Spironucleus salmonicida genome in near-complete chromosomes.</title>
        <authorList>
            <person name="Xu F."/>
            <person name="Kurt Z."/>
            <person name="Jimenez-Gonzalez A."/>
            <person name="Astvaldsson A."/>
            <person name="Andersson J.O."/>
            <person name="Svard S.G."/>
        </authorList>
    </citation>
    <scope>NUCLEOTIDE SEQUENCE</scope>
    <source>
        <strain evidence="8">ATCC 50377</strain>
    </source>
</reference>
<accession>V6LF59</accession>
<keyword evidence="4" id="KW-0804">Transcription</keyword>
<proteinExistence type="inferred from homology"/>